<evidence type="ECO:0000313" key="3">
    <source>
        <dbReference type="Proteomes" id="UP000824219"/>
    </source>
</evidence>
<dbReference type="EMBL" id="JAHKSW010000001">
    <property type="protein sequence ID" value="KAG7335465.1"/>
    <property type="molecule type" value="Genomic_DNA"/>
</dbReference>
<proteinExistence type="predicted"/>
<reference evidence="2 3" key="1">
    <citation type="submission" date="2021-06" db="EMBL/GenBank/DDBJ databases">
        <title>Chromosome-level genome assembly of the red-tail catfish (Hemibagrus wyckioides).</title>
        <authorList>
            <person name="Shao F."/>
        </authorList>
    </citation>
    <scope>NUCLEOTIDE SEQUENCE [LARGE SCALE GENOMIC DNA]</scope>
    <source>
        <strain evidence="2">EC202008001</strain>
        <tissue evidence="2">Blood</tissue>
    </source>
</reference>
<keyword evidence="3" id="KW-1185">Reference proteome</keyword>
<sequence>MFLSEVGFGVLSEEEEEEEEEEEAAYRPELWRMSWLEIKREAVTNLIRRVRGQESNPSRSKRVSKERGRLSSLIKREGGGGMKYAGFLREGEGGRAAATRLTLNSAKMSRDSRNSATT</sequence>
<evidence type="ECO:0000256" key="1">
    <source>
        <dbReference type="SAM" id="MobiDB-lite"/>
    </source>
</evidence>
<feature type="region of interest" description="Disordered" evidence="1">
    <location>
        <begin position="1"/>
        <end position="24"/>
    </location>
</feature>
<accession>A0A9D3SUI2</accession>
<comment type="caution">
    <text evidence="2">The sequence shown here is derived from an EMBL/GenBank/DDBJ whole genome shotgun (WGS) entry which is preliminary data.</text>
</comment>
<dbReference type="AlphaFoldDB" id="A0A9D3SUI2"/>
<name>A0A9D3SUI2_9TELE</name>
<organism evidence="2 3">
    <name type="scientific">Hemibagrus wyckioides</name>
    <dbReference type="NCBI Taxonomy" id="337641"/>
    <lineage>
        <taxon>Eukaryota</taxon>
        <taxon>Metazoa</taxon>
        <taxon>Chordata</taxon>
        <taxon>Craniata</taxon>
        <taxon>Vertebrata</taxon>
        <taxon>Euteleostomi</taxon>
        <taxon>Actinopterygii</taxon>
        <taxon>Neopterygii</taxon>
        <taxon>Teleostei</taxon>
        <taxon>Ostariophysi</taxon>
        <taxon>Siluriformes</taxon>
        <taxon>Bagridae</taxon>
        <taxon>Hemibagrus</taxon>
    </lineage>
</organism>
<protein>
    <submittedName>
        <fullName evidence="2">Uncharacterized protein</fullName>
    </submittedName>
</protein>
<dbReference type="Proteomes" id="UP000824219">
    <property type="component" value="Linkage Group LG01"/>
</dbReference>
<feature type="compositionally biased region" description="Acidic residues" evidence="1">
    <location>
        <begin position="12"/>
        <end position="23"/>
    </location>
</feature>
<gene>
    <name evidence="2" type="ORF">KOW79_000158</name>
</gene>
<evidence type="ECO:0000313" key="2">
    <source>
        <dbReference type="EMBL" id="KAG7335465.1"/>
    </source>
</evidence>
<feature type="region of interest" description="Disordered" evidence="1">
    <location>
        <begin position="51"/>
        <end position="70"/>
    </location>
</feature>